<feature type="non-terminal residue" evidence="6">
    <location>
        <position position="954"/>
    </location>
</feature>
<feature type="compositionally biased region" description="Polar residues" evidence="4">
    <location>
        <begin position="453"/>
        <end position="467"/>
    </location>
</feature>
<evidence type="ECO:0000256" key="4">
    <source>
        <dbReference type="SAM" id="MobiDB-lite"/>
    </source>
</evidence>
<dbReference type="AlphaFoldDB" id="A0A095C6B1"/>
<feature type="region of interest" description="Disordered" evidence="4">
    <location>
        <begin position="316"/>
        <end position="336"/>
    </location>
</feature>
<evidence type="ECO:0000256" key="1">
    <source>
        <dbReference type="ARBA" id="ARBA00022999"/>
    </source>
</evidence>
<name>A0A095C6B1_SCHHA</name>
<accession>A0A095C6B1</accession>
<evidence type="ECO:0000256" key="3">
    <source>
        <dbReference type="SAM" id="Coils"/>
    </source>
</evidence>
<feature type="region of interest" description="Disordered" evidence="4">
    <location>
        <begin position="446"/>
        <end position="467"/>
    </location>
</feature>
<dbReference type="InterPro" id="IPR036860">
    <property type="entry name" value="SH2_dom_sf"/>
</dbReference>
<sequence length="954" mass="107606">MAGTQELDRLLEELRLTSMNMAAGLPPPSNTHYNSKPYYSSQTSRKQLFHDEVYPDHRYAPSSRSASVTGYNTDAHNFNDSLHSNYHKHSTFYSDRIDNIGKSASKFNSSFSTPPRHQSVFTTTLKQRPPVAPRKFNQIHLTIDPDCGTTDAQSAVSVRLENSHDSFRREKKLENDLQTAREELASLRRAMSLVDERHQRIENINDSRNLISPSHSVPRRSPNMETQQYLSTSSSFQRSYQVQQHSTPGSVNSYQQRTYPRKEPTSIYKSQIISNDGNFSAPKRAMSHTNVYGPRSWNLRSYQGSESDLAYKREMLSSSSSSRLARSGYSARRERLKQEREQELLRQTRLRQMAASSTGLHDHRHYQQSNIQQQHYRSTSAVNEIGRKEIIQKRSMGNTEAFEEFETITLQPIGRGVQDLDSHVGSMTTLARGGGASSMIEGLSRIDDHQPPRASSRTSLSRQPFDSTQYLNKQNYNHDGEQTIFINRVQPTSSTPVQSYPPSRLGTQSVYSDHITVSTTPQTVTAPTKVVSNLNVLTNTRKTSELTEVPMQNGWKSEKPKQDTVDSGNMPQVIATARVWYQPKLSREEAISILRQQVPGSFLIRDSTTYKDAFGLAVKVATLPPKVTPKSSFTKFVRSIFNDLQSELVRHYLIEAVNTPTKGVRLKGFASEPVFPSLAALINRHTQDALALPCRLILPAIPTTPLPHGYKPPPQIVTGLPPNTTDTTISNHISQSNNQYISKVDSATGPVSELGSVIMDNVEIDCTKSVTNTSTMGIEGLPFECVIKDEHHKPVMSQCLLNQGMTYRCFMLGSVDTPQWNNELCFSRAVDQLIPLETLTASECDHGISRVRYSDIQLHVSAHDGITIIDLLRRLFLRRHLPNNILLYCGIETRKKEFIHPEHQNHGIRNPKIFGLVVRKGISECTCHIFSECDPVHSAESIVNYIRTIYPHLK</sequence>
<feature type="compositionally biased region" description="Low complexity" evidence="4">
    <location>
        <begin position="316"/>
        <end position="330"/>
    </location>
</feature>
<keyword evidence="1 2" id="KW-0727">SH2 domain</keyword>
<evidence type="ECO:0000256" key="2">
    <source>
        <dbReference type="PROSITE-ProRule" id="PRU00191"/>
    </source>
</evidence>
<dbReference type="InterPro" id="IPR051484">
    <property type="entry name" value="Tensin_PTEN_phosphatase"/>
</dbReference>
<reference evidence="6" key="1">
    <citation type="journal article" date="2012" name="Nat. Genet.">
        <title>Whole-genome sequence of Schistosoma haematobium.</title>
        <authorList>
            <person name="Young N.D."/>
            <person name="Jex A.R."/>
            <person name="Li B."/>
            <person name="Liu S."/>
            <person name="Yang L."/>
            <person name="Xiong Z."/>
            <person name="Li Y."/>
            <person name="Cantacessi C."/>
            <person name="Hall R.S."/>
            <person name="Xu X."/>
            <person name="Chen F."/>
            <person name="Wu X."/>
            <person name="Zerlotini A."/>
            <person name="Oliveira G."/>
            <person name="Hofmann A."/>
            <person name="Zhang G."/>
            <person name="Fang X."/>
            <person name="Kang Y."/>
            <person name="Campbell B.E."/>
            <person name="Loukas A."/>
            <person name="Ranganathan S."/>
            <person name="Rollinson D."/>
            <person name="Rinaldi G."/>
            <person name="Brindley P.J."/>
            <person name="Yang H."/>
            <person name="Wang J."/>
            <person name="Wang J."/>
            <person name="Gasser R.B."/>
        </authorList>
    </citation>
    <scope>NUCLEOTIDE SEQUENCE [LARGE SCALE GENOMIC DNA]</scope>
</reference>
<proteinExistence type="predicted"/>
<evidence type="ECO:0000259" key="5">
    <source>
        <dbReference type="PROSITE" id="PS50001"/>
    </source>
</evidence>
<dbReference type="PROSITE" id="PS50001">
    <property type="entry name" value="SH2"/>
    <property type="match status" value="1"/>
</dbReference>
<dbReference type="PANTHER" id="PTHR45734">
    <property type="entry name" value="TENSIN"/>
    <property type="match status" value="1"/>
</dbReference>
<dbReference type="SUPFAM" id="SSF50729">
    <property type="entry name" value="PH domain-like"/>
    <property type="match status" value="1"/>
</dbReference>
<protein>
    <submittedName>
        <fullName evidence="6">Tensin-3</fullName>
    </submittedName>
</protein>
<evidence type="ECO:0000313" key="6">
    <source>
        <dbReference type="EMBL" id="KGB37568.1"/>
    </source>
</evidence>
<dbReference type="STRING" id="6185.A0A095C6B1"/>
<dbReference type="InterPro" id="IPR000980">
    <property type="entry name" value="SH2"/>
</dbReference>
<dbReference type="PANTHER" id="PTHR45734:SF10">
    <property type="entry name" value="BLISTERY, ISOFORM A"/>
    <property type="match status" value="1"/>
</dbReference>
<dbReference type="Gene3D" id="2.30.29.30">
    <property type="entry name" value="Pleckstrin-homology domain (PH domain)/Phosphotyrosine-binding domain (PTB)"/>
    <property type="match status" value="1"/>
</dbReference>
<dbReference type="SMART" id="SM00252">
    <property type="entry name" value="SH2"/>
    <property type="match status" value="1"/>
</dbReference>
<feature type="domain" description="SH2" evidence="5">
    <location>
        <begin position="580"/>
        <end position="700"/>
    </location>
</feature>
<organism evidence="6">
    <name type="scientific">Schistosoma haematobium</name>
    <name type="common">Blood fluke</name>
    <dbReference type="NCBI Taxonomy" id="6185"/>
    <lineage>
        <taxon>Eukaryota</taxon>
        <taxon>Metazoa</taxon>
        <taxon>Spiralia</taxon>
        <taxon>Lophotrochozoa</taxon>
        <taxon>Platyhelminthes</taxon>
        <taxon>Trematoda</taxon>
        <taxon>Digenea</taxon>
        <taxon>Strigeidida</taxon>
        <taxon>Schistosomatoidea</taxon>
        <taxon>Schistosomatidae</taxon>
        <taxon>Schistosoma</taxon>
    </lineage>
</organism>
<dbReference type="SUPFAM" id="SSF55550">
    <property type="entry name" value="SH2 domain"/>
    <property type="match status" value="1"/>
</dbReference>
<dbReference type="PRINTS" id="PR00401">
    <property type="entry name" value="SH2DOMAIN"/>
</dbReference>
<keyword evidence="3" id="KW-0175">Coiled coil</keyword>
<dbReference type="Gene3D" id="3.30.505.10">
    <property type="entry name" value="SH2 domain"/>
    <property type="match status" value="1"/>
</dbReference>
<feature type="coiled-coil region" evidence="3">
    <location>
        <begin position="170"/>
        <end position="197"/>
    </location>
</feature>
<dbReference type="InterPro" id="IPR011993">
    <property type="entry name" value="PH-like_dom_sf"/>
</dbReference>
<dbReference type="Pfam" id="PF00017">
    <property type="entry name" value="SH2"/>
    <property type="match status" value="1"/>
</dbReference>
<dbReference type="GO" id="GO:0005925">
    <property type="term" value="C:focal adhesion"/>
    <property type="evidence" value="ECO:0007669"/>
    <property type="project" value="TreeGrafter"/>
</dbReference>
<gene>
    <name evidence="6" type="ORF">MS3_05913</name>
</gene>
<dbReference type="EMBL" id="KL250901">
    <property type="protein sequence ID" value="KGB37568.1"/>
    <property type="molecule type" value="Genomic_DNA"/>
</dbReference>